<reference evidence="1 2" key="1">
    <citation type="submission" date="2020-03" db="EMBL/GenBank/DDBJ databases">
        <title>Sequencing the genomes of 1000 actinobacteria strains.</title>
        <authorList>
            <person name="Klenk H.-P."/>
        </authorList>
    </citation>
    <scope>NUCLEOTIDE SEQUENCE [LARGE SCALE GENOMIC DNA]</scope>
    <source>
        <strain evidence="1 2">DSM 44556</strain>
    </source>
</reference>
<keyword evidence="2" id="KW-1185">Reference proteome</keyword>
<comment type="caution">
    <text evidence="1">The sequence shown here is derived from an EMBL/GenBank/DDBJ whole genome shotgun (WGS) entry which is preliminary data.</text>
</comment>
<protein>
    <submittedName>
        <fullName evidence="1">Uncharacterized protein</fullName>
    </submittedName>
</protein>
<dbReference type="EMBL" id="JAANOW010000005">
    <property type="protein sequence ID" value="NIH98948.1"/>
    <property type="molecule type" value="Genomic_DNA"/>
</dbReference>
<organism evidence="1 2">
    <name type="scientific">Mycolicibacterium fluoranthenivorans</name>
    <dbReference type="NCBI Taxonomy" id="258505"/>
    <lineage>
        <taxon>Bacteria</taxon>
        <taxon>Bacillati</taxon>
        <taxon>Actinomycetota</taxon>
        <taxon>Actinomycetes</taxon>
        <taxon>Mycobacteriales</taxon>
        <taxon>Mycobacteriaceae</taxon>
        <taxon>Mycolicibacterium</taxon>
    </lineage>
</organism>
<gene>
    <name evidence="1" type="ORF">FHU31_005972</name>
</gene>
<dbReference type="Proteomes" id="UP000547444">
    <property type="component" value="Unassembled WGS sequence"/>
</dbReference>
<dbReference type="AlphaFoldDB" id="A0A7X5U5X0"/>
<evidence type="ECO:0000313" key="2">
    <source>
        <dbReference type="Proteomes" id="UP000547444"/>
    </source>
</evidence>
<accession>A0A7X5U5X0</accession>
<sequence length="90" mass="9955">MSTNTVTEVGYELCEQHTPSGPRIQVVDARKFWVASAFLIKKDWCIVIFGGVPEIDALTIPGTYLRASDKDAAVEWLHFIAKLYVKAVGA</sequence>
<evidence type="ECO:0000313" key="1">
    <source>
        <dbReference type="EMBL" id="NIH98948.1"/>
    </source>
</evidence>
<dbReference type="RefSeq" id="WP_167164672.1">
    <property type="nucleotide sequence ID" value="NZ_JAANOW010000005.1"/>
</dbReference>
<proteinExistence type="predicted"/>
<name>A0A7X5U5X0_9MYCO</name>